<dbReference type="EMBL" id="QGMK01000004">
    <property type="protein sequence ID" value="TVY85511.1"/>
    <property type="molecule type" value="Genomic_DNA"/>
</dbReference>
<dbReference type="OrthoDB" id="5086500at2759"/>
<evidence type="ECO:0000313" key="2">
    <source>
        <dbReference type="EMBL" id="TVY85511.1"/>
    </source>
</evidence>
<evidence type="ECO:0000313" key="3">
    <source>
        <dbReference type="Proteomes" id="UP000469558"/>
    </source>
</evidence>
<sequence length="406" mass="47448">MEHQNSPSSFAKPFKKAHELCCKDNSSQLASSLLGYPQIPLDDTTEFWNFIQKDVCAPTLEALAPRLWWMSKQSSTHIWPLHYQAIKLRNIVVSENPELHLVWYYDRIFIKPLPKYLLSLDFWDIYLKSQYPLLGPEHEIIKRSALGLLRSYRYLVQYESDFYIAQEKHLIPSTATWESFSLFLLDLRWINDEDVTAVFLDEFEVIVATPTVSRALASAGWSRKAARRVAKERNADLRDFYLHNLSEFCSYLLVYIDESGFDNRIGFRRTGWSPMGATLVQIARLHRDQRHQILPAYTQNGILLARVFQRSTDTAIFEDFIEQLLHHCSRWPEPKSILIIDNASFHSTRIEQLYRETGVKLVYLPPYSPDLNPIEDKLTSRYQVKRLLSAKFGLGTKNTVQHFLRK</sequence>
<gene>
    <name evidence="2" type="ORF">LSUE1_G004892</name>
</gene>
<dbReference type="GO" id="GO:0003676">
    <property type="term" value="F:nucleic acid binding"/>
    <property type="evidence" value="ECO:0007669"/>
    <property type="project" value="InterPro"/>
</dbReference>
<dbReference type="PANTHER" id="PTHR34414:SF1">
    <property type="entry name" value="SUBTILISIN-LIKE SERINE PROTEASE"/>
    <property type="match status" value="1"/>
</dbReference>
<name>A0A8T9CJA4_9HELO</name>
<dbReference type="Proteomes" id="UP000469558">
    <property type="component" value="Unassembled WGS sequence"/>
</dbReference>
<comment type="caution">
    <text evidence="2">The sequence shown here is derived from an EMBL/GenBank/DDBJ whole genome shotgun (WGS) entry which is preliminary data.</text>
</comment>
<dbReference type="PANTHER" id="PTHR34414">
    <property type="entry name" value="HET DOMAIN-CONTAINING PROTEIN-RELATED"/>
    <property type="match status" value="1"/>
</dbReference>
<dbReference type="InterPro" id="IPR038717">
    <property type="entry name" value="Tc1-like_DDE_dom"/>
</dbReference>
<accession>A0A8T9CJA4</accession>
<evidence type="ECO:0000259" key="1">
    <source>
        <dbReference type="Pfam" id="PF13358"/>
    </source>
</evidence>
<protein>
    <recommendedName>
        <fullName evidence="1">Tc1-like transposase DDE domain-containing protein</fullName>
    </recommendedName>
</protein>
<dbReference type="Pfam" id="PF13358">
    <property type="entry name" value="DDE_3"/>
    <property type="match status" value="1"/>
</dbReference>
<keyword evidence="3" id="KW-1185">Reference proteome</keyword>
<dbReference type="InterPro" id="IPR046536">
    <property type="entry name" value="DUF6601"/>
</dbReference>
<dbReference type="InterPro" id="IPR036397">
    <property type="entry name" value="RNaseH_sf"/>
</dbReference>
<dbReference type="Gene3D" id="3.30.420.10">
    <property type="entry name" value="Ribonuclease H-like superfamily/Ribonuclease H"/>
    <property type="match status" value="1"/>
</dbReference>
<feature type="domain" description="Tc1-like transposase DDE" evidence="1">
    <location>
        <begin position="253"/>
        <end position="376"/>
    </location>
</feature>
<proteinExistence type="predicted"/>
<dbReference type="Pfam" id="PF20246">
    <property type="entry name" value="DUF6601"/>
    <property type="match status" value="1"/>
</dbReference>
<reference evidence="2 3" key="1">
    <citation type="submission" date="2018-05" db="EMBL/GenBank/DDBJ databases">
        <title>Genome sequencing and assembly of the regulated plant pathogen Lachnellula willkommii and related sister species for the development of diagnostic species identification markers.</title>
        <authorList>
            <person name="Giroux E."/>
            <person name="Bilodeau G."/>
        </authorList>
    </citation>
    <scope>NUCLEOTIDE SEQUENCE [LARGE SCALE GENOMIC DNA]</scope>
    <source>
        <strain evidence="2 3">CBS 268.59</strain>
    </source>
</reference>
<organism evidence="2 3">
    <name type="scientific">Lachnellula suecica</name>
    <dbReference type="NCBI Taxonomy" id="602035"/>
    <lineage>
        <taxon>Eukaryota</taxon>
        <taxon>Fungi</taxon>
        <taxon>Dikarya</taxon>
        <taxon>Ascomycota</taxon>
        <taxon>Pezizomycotina</taxon>
        <taxon>Leotiomycetes</taxon>
        <taxon>Helotiales</taxon>
        <taxon>Lachnaceae</taxon>
        <taxon>Lachnellula</taxon>
    </lineage>
</organism>
<dbReference type="AlphaFoldDB" id="A0A8T9CJA4"/>